<keyword evidence="9" id="KW-0067">ATP-binding</keyword>
<gene>
    <name evidence="16" type="ORF">SSS_6302</name>
</gene>
<keyword evidence="5" id="KW-0808">Transferase</keyword>
<dbReference type="Gene3D" id="1.10.510.10">
    <property type="entry name" value="Transferase(Phosphotransferase) domain 1"/>
    <property type="match status" value="1"/>
</dbReference>
<sequence>MVKLDVTLLRYLKQDDFRVLTAIEMGQKNHELVPKSLVYAISKIQNGSIAKILTNLAQNKLISYERGKRYDGYRLTYRGYDYLALNVLRIRGVIASIGNQIGVGKESDIYIAKNEDGRQLVIKFHRLGRTCFRNVSQKRDYQKKNHNHHFSWIYLSRLAAMREFAFMKLLYERGSIPVPEPIDVNRHCIVMELIDGRLLNNITADDLCQDNEKEEKESVSKLYDKLMAILERLANEFGVVHGDFNEFNILIKLHHLNDPVLIDFPQMISIDHQKANEYFDRDVECIVNFFAKRFHYESDFIPIFEPFKENLATDELKNLADATIINELQTTVHNELDESQCKDTDYARNRIFDEKNEILNKFFESLPSSRINLNTNDKHSSGQLITKSDGYQIVVGSDNQHNCVEENLNNLSINDDFELKKGISTDLKCYDFSSSYNKIDHGLQQTIRSEENLDDQVQLVQDHRTLNDDEKDVCSVTSVSICDVNAIRKKLIKEKRKTLLKNQLRINPKGLKGDVNALRRKKKDDHQIVKEDFNAFKNDSLF</sequence>
<evidence type="ECO:0000259" key="15">
    <source>
        <dbReference type="PROSITE" id="PS50011"/>
    </source>
</evidence>
<comment type="catalytic activity">
    <reaction evidence="12">
        <text>L-seryl-[protein] + ATP = O-phospho-L-seryl-[protein] + ADP + H(+)</text>
        <dbReference type="Rhea" id="RHEA:17989"/>
        <dbReference type="Rhea" id="RHEA-COMP:9863"/>
        <dbReference type="Rhea" id="RHEA-COMP:11604"/>
        <dbReference type="ChEBI" id="CHEBI:15378"/>
        <dbReference type="ChEBI" id="CHEBI:29999"/>
        <dbReference type="ChEBI" id="CHEBI:30616"/>
        <dbReference type="ChEBI" id="CHEBI:83421"/>
        <dbReference type="ChEBI" id="CHEBI:456216"/>
        <dbReference type="EC" id="2.7.11.1"/>
    </reaction>
</comment>
<evidence type="ECO:0000256" key="3">
    <source>
        <dbReference type="ARBA" id="ARBA00012513"/>
    </source>
</evidence>
<evidence type="ECO:0000313" key="17">
    <source>
        <dbReference type="EnsemblMetazoa" id="KAF7487849.1"/>
    </source>
</evidence>
<keyword evidence="18" id="KW-1185">Reference proteome</keyword>
<evidence type="ECO:0000256" key="8">
    <source>
        <dbReference type="ARBA" id="ARBA00022777"/>
    </source>
</evidence>
<keyword evidence="6" id="KW-0479">Metal-binding</keyword>
<reference evidence="18" key="1">
    <citation type="journal article" date="2020" name="PLoS Negl. Trop. Dis.">
        <title>High-quality nuclear genome for Sarcoptes scabiei-A critical resource for a neglected parasite.</title>
        <authorList>
            <person name="Korhonen P.K."/>
            <person name="Gasser R.B."/>
            <person name="Ma G."/>
            <person name="Wang T."/>
            <person name="Stroehlein A.J."/>
            <person name="Young N.D."/>
            <person name="Ang C.S."/>
            <person name="Fernando D.D."/>
            <person name="Lu H.C."/>
            <person name="Taylor S."/>
            <person name="Reynolds S.L."/>
            <person name="Mofiz E."/>
            <person name="Najaraj S.H."/>
            <person name="Gowda H."/>
            <person name="Madugundu A."/>
            <person name="Renuse S."/>
            <person name="Holt D."/>
            <person name="Pandey A."/>
            <person name="Papenfuss A.T."/>
            <person name="Fischer K."/>
        </authorList>
    </citation>
    <scope>NUCLEOTIDE SEQUENCE [LARGE SCALE GENOMIC DNA]</scope>
</reference>
<evidence type="ECO:0000256" key="10">
    <source>
        <dbReference type="ARBA" id="ARBA00022842"/>
    </source>
</evidence>
<evidence type="ECO:0000256" key="13">
    <source>
        <dbReference type="ARBA" id="ARBA00068353"/>
    </source>
</evidence>
<dbReference type="OrthoDB" id="10258631at2759"/>
<dbReference type="EMBL" id="WVUK01000066">
    <property type="protein sequence ID" value="KAF7487849.1"/>
    <property type="molecule type" value="Genomic_DNA"/>
</dbReference>
<dbReference type="Gene3D" id="3.30.200.20">
    <property type="entry name" value="Phosphorylase Kinase, domain 1"/>
    <property type="match status" value="1"/>
</dbReference>
<organism evidence="16">
    <name type="scientific">Sarcoptes scabiei</name>
    <name type="common">Itch mite</name>
    <name type="synonym">Acarus scabiei</name>
    <dbReference type="NCBI Taxonomy" id="52283"/>
    <lineage>
        <taxon>Eukaryota</taxon>
        <taxon>Metazoa</taxon>
        <taxon>Ecdysozoa</taxon>
        <taxon>Arthropoda</taxon>
        <taxon>Chelicerata</taxon>
        <taxon>Arachnida</taxon>
        <taxon>Acari</taxon>
        <taxon>Acariformes</taxon>
        <taxon>Sarcoptiformes</taxon>
        <taxon>Astigmata</taxon>
        <taxon>Psoroptidia</taxon>
        <taxon>Sarcoptoidea</taxon>
        <taxon>Sarcoptidae</taxon>
        <taxon>Sarcoptinae</taxon>
        <taxon>Sarcoptes</taxon>
    </lineage>
</organism>
<name>A0A834R1N0_SARSC</name>
<dbReference type="GO" id="GO:0030688">
    <property type="term" value="C:preribosome, small subunit precursor"/>
    <property type="evidence" value="ECO:0007669"/>
    <property type="project" value="TreeGrafter"/>
</dbReference>
<dbReference type="InterPro" id="IPR036390">
    <property type="entry name" value="WH_DNA-bd_sf"/>
</dbReference>
<dbReference type="FunFam" id="1.10.10.10:FF:000053">
    <property type="entry name" value="Serine/threonine-protein kinase RIO2"/>
    <property type="match status" value="1"/>
</dbReference>
<protein>
    <recommendedName>
        <fullName evidence="13">Serine/threonine-protein kinase RIO2</fullName>
        <ecNumber evidence="3">2.7.11.1</ecNumber>
    </recommendedName>
    <alternativeName>
        <fullName evidence="14">Serine/threonine-protein kinase rio2</fullName>
    </alternativeName>
</protein>
<dbReference type="SUPFAM" id="SSF46785">
    <property type="entry name" value="Winged helix' DNA-binding domain"/>
    <property type="match status" value="1"/>
</dbReference>
<comment type="similarity">
    <text evidence="2">Belongs to the protein kinase superfamily. RIO-type Ser/Thr kinase family.</text>
</comment>
<dbReference type="PANTHER" id="PTHR45852:SF1">
    <property type="entry name" value="SERINE_THREONINE-PROTEIN KINASE RIO2"/>
    <property type="match status" value="1"/>
</dbReference>
<evidence type="ECO:0000256" key="9">
    <source>
        <dbReference type="ARBA" id="ARBA00022840"/>
    </source>
</evidence>
<dbReference type="CDD" id="cd05144">
    <property type="entry name" value="RIO2_C"/>
    <property type="match status" value="1"/>
</dbReference>
<evidence type="ECO:0000256" key="11">
    <source>
        <dbReference type="ARBA" id="ARBA00047899"/>
    </source>
</evidence>
<keyword evidence="8 16" id="KW-0418">Kinase</keyword>
<dbReference type="InterPro" id="IPR036388">
    <property type="entry name" value="WH-like_DNA-bd_sf"/>
</dbReference>
<accession>A0A834R1N0</accession>
<dbReference type="GO" id="GO:0005829">
    <property type="term" value="C:cytosol"/>
    <property type="evidence" value="ECO:0007669"/>
    <property type="project" value="TreeGrafter"/>
</dbReference>
<keyword evidence="4" id="KW-0723">Serine/threonine-protein kinase</keyword>
<evidence type="ECO:0000313" key="16">
    <source>
        <dbReference type="EMBL" id="KAF7487849.1"/>
    </source>
</evidence>
<keyword evidence="10" id="KW-0460">Magnesium</keyword>
<dbReference type="InterPro" id="IPR015285">
    <property type="entry name" value="RIO2_wHTH_N"/>
</dbReference>
<reference evidence="17" key="3">
    <citation type="submission" date="2022-06" db="UniProtKB">
        <authorList>
            <consortium name="EnsemblMetazoa"/>
        </authorList>
    </citation>
    <scope>IDENTIFICATION</scope>
</reference>
<dbReference type="GO" id="GO:0030490">
    <property type="term" value="P:maturation of SSU-rRNA"/>
    <property type="evidence" value="ECO:0007669"/>
    <property type="project" value="TreeGrafter"/>
</dbReference>
<dbReference type="GO" id="GO:0005524">
    <property type="term" value="F:ATP binding"/>
    <property type="evidence" value="ECO:0007669"/>
    <property type="project" value="UniProtKB-KW"/>
</dbReference>
<dbReference type="Gene3D" id="1.10.10.10">
    <property type="entry name" value="Winged helix-like DNA-binding domain superfamily/Winged helix DNA-binding domain"/>
    <property type="match status" value="1"/>
</dbReference>
<keyword evidence="7" id="KW-0547">Nucleotide-binding</keyword>
<dbReference type="GO" id="GO:0046872">
    <property type="term" value="F:metal ion binding"/>
    <property type="evidence" value="ECO:0007669"/>
    <property type="project" value="UniProtKB-KW"/>
</dbReference>
<dbReference type="Pfam" id="PF01163">
    <property type="entry name" value="RIO1"/>
    <property type="match status" value="1"/>
</dbReference>
<dbReference type="InterPro" id="IPR000719">
    <property type="entry name" value="Prot_kinase_dom"/>
</dbReference>
<evidence type="ECO:0000256" key="2">
    <source>
        <dbReference type="ARBA" id="ARBA00009196"/>
    </source>
</evidence>
<comment type="catalytic activity">
    <reaction evidence="11">
        <text>L-threonyl-[protein] + ATP = O-phospho-L-threonyl-[protein] + ADP + H(+)</text>
        <dbReference type="Rhea" id="RHEA:46608"/>
        <dbReference type="Rhea" id="RHEA-COMP:11060"/>
        <dbReference type="Rhea" id="RHEA-COMP:11605"/>
        <dbReference type="ChEBI" id="CHEBI:15378"/>
        <dbReference type="ChEBI" id="CHEBI:30013"/>
        <dbReference type="ChEBI" id="CHEBI:30616"/>
        <dbReference type="ChEBI" id="CHEBI:61977"/>
        <dbReference type="ChEBI" id="CHEBI:456216"/>
        <dbReference type="EC" id="2.7.11.1"/>
    </reaction>
</comment>
<evidence type="ECO:0000256" key="4">
    <source>
        <dbReference type="ARBA" id="ARBA00022527"/>
    </source>
</evidence>
<evidence type="ECO:0000256" key="7">
    <source>
        <dbReference type="ARBA" id="ARBA00022741"/>
    </source>
</evidence>
<reference evidence="16" key="2">
    <citation type="submission" date="2020-01" db="EMBL/GenBank/DDBJ databases">
        <authorList>
            <person name="Korhonen P.K.K."/>
            <person name="Guangxu M.G."/>
            <person name="Wang T.W."/>
            <person name="Stroehlein A.J.S."/>
            <person name="Young N.D."/>
            <person name="Ang C.-S.A."/>
            <person name="Fernando D.W.F."/>
            <person name="Lu H.L."/>
            <person name="Taylor S.T."/>
            <person name="Ehtesham M.E.M."/>
            <person name="Najaraj S.H.N."/>
            <person name="Harsha G.H.G."/>
            <person name="Madugundu A.M."/>
            <person name="Renuse S.R."/>
            <person name="Holt D.H."/>
            <person name="Pandey A.P."/>
            <person name="Papenfuss A.P."/>
            <person name="Gasser R.B.G."/>
            <person name="Fischer K.F."/>
        </authorList>
    </citation>
    <scope>NUCLEOTIDE SEQUENCE</scope>
    <source>
        <strain evidence="16">SSS_KF_BRIS2020</strain>
    </source>
</reference>
<dbReference type="PROSITE" id="PS50011">
    <property type="entry name" value="PROTEIN_KINASE_DOM"/>
    <property type="match status" value="1"/>
</dbReference>
<dbReference type="InterPro" id="IPR011009">
    <property type="entry name" value="Kinase-like_dom_sf"/>
</dbReference>
<dbReference type="InterPro" id="IPR018935">
    <property type="entry name" value="RIO_kinase_CS"/>
</dbReference>
<dbReference type="GO" id="GO:0004674">
    <property type="term" value="F:protein serine/threonine kinase activity"/>
    <property type="evidence" value="ECO:0007669"/>
    <property type="project" value="UniProtKB-KW"/>
</dbReference>
<evidence type="ECO:0000256" key="12">
    <source>
        <dbReference type="ARBA" id="ARBA00048679"/>
    </source>
</evidence>
<dbReference type="PROSITE" id="PS01245">
    <property type="entry name" value="RIO1"/>
    <property type="match status" value="1"/>
</dbReference>
<dbReference type="EnsemblMetazoa" id="SSS_6302s_mrna">
    <property type="protein sequence ID" value="KAF7487849.1"/>
    <property type="gene ID" value="SSS_6302"/>
</dbReference>
<dbReference type="FunFam" id="3.30.200.20:FF:000052">
    <property type="entry name" value="Serine/threonine-protein kinase RIO2"/>
    <property type="match status" value="1"/>
</dbReference>
<dbReference type="InterPro" id="IPR018934">
    <property type="entry name" value="RIO_dom"/>
</dbReference>
<dbReference type="SMART" id="SM00090">
    <property type="entry name" value="RIO"/>
    <property type="match status" value="1"/>
</dbReference>
<dbReference type="AlphaFoldDB" id="A0A834R1N0"/>
<dbReference type="SUPFAM" id="SSF56112">
    <property type="entry name" value="Protein kinase-like (PK-like)"/>
    <property type="match status" value="1"/>
</dbReference>
<dbReference type="InterPro" id="IPR000687">
    <property type="entry name" value="RIO_kinase"/>
</dbReference>
<evidence type="ECO:0000256" key="6">
    <source>
        <dbReference type="ARBA" id="ARBA00022723"/>
    </source>
</evidence>
<evidence type="ECO:0000256" key="14">
    <source>
        <dbReference type="ARBA" id="ARBA00068837"/>
    </source>
</evidence>
<dbReference type="InterPro" id="IPR030484">
    <property type="entry name" value="Rio2"/>
</dbReference>
<proteinExistence type="inferred from homology"/>
<dbReference type="Pfam" id="PF09202">
    <property type="entry name" value="Rio2_N"/>
    <property type="match status" value="1"/>
</dbReference>
<evidence type="ECO:0000256" key="1">
    <source>
        <dbReference type="ARBA" id="ARBA00001946"/>
    </source>
</evidence>
<dbReference type="PANTHER" id="PTHR45852">
    <property type="entry name" value="SER/THR-PROTEIN KINASE RIO2"/>
    <property type="match status" value="1"/>
</dbReference>
<evidence type="ECO:0000256" key="5">
    <source>
        <dbReference type="ARBA" id="ARBA00022679"/>
    </source>
</evidence>
<dbReference type="EC" id="2.7.11.1" evidence="3"/>
<evidence type="ECO:0000313" key="18">
    <source>
        <dbReference type="Proteomes" id="UP000070412"/>
    </source>
</evidence>
<comment type="cofactor">
    <cofactor evidence="1">
        <name>Mg(2+)</name>
        <dbReference type="ChEBI" id="CHEBI:18420"/>
    </cofactor>
</comment>
<feature type="domain" description="Protein kinase" evidence="15">
    <location>
        <begin position="95"/>
        <end position="382"/>
    </location>
</feature>
<dbReference type="Proteomes" id="UP000070412">
    <property type="component" value="Unassembled WGS sequence"/>
</dbReference>